<dbReference type="KEGG" id="kst:KSMBR1_0223"/>
<name>A0A2C9CAL8_KUEST</name>
<protein>
    <submittedName>
        <fullName evidence="1">Uncharacterized protein</fullName>
    </submittedName>
</protein>
<dbReference type="Proteomes" id="UP000221734">
    <property type="component" value="Chromosome Kuenenia_stuttgartiensis_MBR1"/>
</dbReference>
<evidence type="ECO:0000313" key="1">
    <source>
        <dbReference type="EMBL" id="SOH02740.1"/>
    </source>
</evidence>
<accession>A0A2C9CAL8</accession>
<keyword evidence="2" id="KW-1185">Reference proteome</keyword>
<dbReference type="RefSeq" id="WP_197705299.1">
    <property type="nucleotide sequence ID" value="NZ_LT934425.1"/>
</dbReference>
<dbReference type="EMBL" id="LT934425">
    <property type="protein sequence ID" value="SOH02740.1"/>
    <property type="molecule type" value="Genomic_DNA"/>
</dbReference>
<proteinExistence type="predicted"/>
<reference evidence="2" key="1">
    <citation type="submission" date="2017-10" db="EMBL/GenBank/DDBJ databases">
        <authorList>
            <person name="Frank J."/>
        </authorList>
    </citation>
    <scope>NUCLEOTIDE SEQUENCE [LARGE SCALE GENOMIC DNA]</scope>
</reference>
<evidence type="ECO:0000313" key="2">
    <source>
        <dbReference type="Proteomes" id="UP000221734"/>
    </source>
</evidence>
<organism evidence="1 2">
    <name type="scientific">Kuenenia stuttgartiensis</name>
    <dbReference type="NCBI Taxonomy" id="174633"/>
    <lineage>
        <taxon>Bacteria</taxon>
        <taxon>Pseudomonadati</taxon>
        <taxon>Planctomycetota</taxon>
        <taxon>Candidatus Brocadiia</taxon>
        <taxon>Candidatus Brocadiales</taxon>
        <taxon>Candidatus Brocadiaceae</taxon>
        <taxon>Candidatus Kuenenia</taxon>
    </lineage>
</organism>
<gene>
    <name evidence="1" type="ORF">KSMBR1_0223</name>
</gene>
<dbReference type="AlphaFoldDB" id="A0A2C9CAL8"/>
<sequence length="116" mass="13581">MSLRGFFPKQSVYYEILRDVKNAISQEKQIKGGSRAKKIDEINRKEIIVRINDSINDWKDVVFAKDSDTISPKNKLDKDSLIMNITFFHQLCRGMGEFDRKCLEDLKKNIHNTLVF</sequence>